<evidence type="ECO:0000256" key="1">
    <source>
        <dbReference type="ARBA" id="ARBA00004141"/>
    </source>
</evidence>
<dbReference type="PANTHER" id="PTHR21041">
    <property type="entry name" value="DENDRITIC CELL-SPECIFIC TRANSMEMBRANE PROTEIN"/>
    <property type="match status" value="1"/>
</dbReference>
<comment type="subcellular location">
    <subcellularLocation>
        <location evidence="1">Membrane</location>
        <topology evidence="1">Multi-pass membrane protein</topology>
    </subcellularLocation>
</comment>
<evidence type="ECO:0000313" key="6">
    <source>
        <dbReference type="Proteomes" id="UP000504606"/>
    </source>
</evidence>
<evidence type="ECO:0000256" key="3">
    <source>
        <dbReference type="ARBA" id="ARBA00022989"/>
    </source>
</evidence>
<dbReference type="RefSeq" id="XP_052125479.1">
    <property type="nucleotide sequence ID" value="XM_052269519.1"/>
</dbReference>
<dbReference type="AlphaFoldDB" id="A0A9C6WZ77"/>
<dbReference type="KEGG" id="foc:113203899"/>
<dbReference type="Pfam" id="PF07782">
    <property type="entry name" value="DC_STAMP"/>
    <property type="match status" value="1"/>
</dbReference>
<name>A0A9C6WZ77_FRAOC</name>
<evidence type="ECO:0000256" key="2">
    <source>
        <dbReference type="ARBA" id="ARBA00022692"/>
    </source>
</evidence>
<evidence type="ECO:0000313" key="7">
    <source>
        <dbReference type="RefSeq" id="XP_052125479.1"/>
    </source>
</evidence>
<dbReference type="PANTHER" id="PTHR21041:SF17">
    <property type="entry name" value="E3 UBIQUITIN-PROTEIN LIGASE DCST1"/>
    <property type="match status" value="1"/>
</dbReference>
<keyword evidence="3" id="KW-1133">Transmembrane helix</keyword>
<proteinExistence type="predicted"/>
<keyword evidence="2" id="KW-0812">Transmembrane</keyword>
<dbReference type="InterPro" id="IPR012858">
    <property type="entry name" value="DC_STAMP-like"/>
</dbReference>
<keyword evidence="6" id="KW-1185">Reference proteome</keyword>
<dbReference type="OrthoDB" id="5985669at2759"/>
<sequence>MDARLQYEVVTIAPIVDVHGADDVALAMAHDMQRSRVILDTAMGVARKVLGFMVIGVLFGAQDYHDRYLSDLSFDNRYVTEYFRRLDARRRRRGAGHLLPLRSAERLQLIEVRPGTDLDHHQDTCCPKELSLSM</sequence>
<organism evidence="6 7">
    <name type="scientific">Frankliniella occidentalis</name>
    <name type="common">Western flower thrips</name>
    <name type="synonym">Euthrips occidentalis</name>
    <dbReference type="NCBI Taxonomy" id="133901"/>
    <lineage>
        <taxon>Eukaryota</taxon>
        <taxon>Metazoa</taxon>
        <taxon>Ecdysozoa</taxon>
        <taxon>Arthropoda</taxon>
        <taxon>Hexapoda</taxon>
        <taxon>Insecta</taxon>
        <taxon>Pterygota</taxon>
        <taxon>Neoptera</taxon>
        <taxon>Paraneoptera</taxon>
        <taxon>Thysanoptera</taxon>
        <taxon>Terebrantia</taxon>
        <taxon>Thripoidea</taxon>
        <taxon>Thripidae</taxon>
        <taxon>Frankliniella</taxon>
    </lineage>
</organism>
<gene>
    <name evidence="7" type="primary">LOC113203899</name>
</gene>
<dbReference type="Proteomes" id="UP000504606">
    <property type="component" value="Unplaced"/>
</dbReference>
<dbReference type="InterPro" id="IPR051856">
    <property type="entry name" value="CSR-E3_Ligase_Protein"/>
</dbReference>
<reference evidence="7" key="1">
    <citation type="submission" date="2025-08" db="UniProtKB">
        <authorList>
            <consortium name="RefSeq"/>
        </authorList>
    </citation>
    <scope>IDENTIFICATION</scope>
    <source>
        <tissue evidence="7">Whole organism</tissue>
    </source>
</reference>
<keyword evidence="4" id="KW-0472">Membrane</keyword>
<accession>A0A9C6WZ77</accession>
<evidence type="ECO:0000259" key="5">
    <source>
        <dbReference type="Pfam" id="PF07782"/>
    </source>
</evidence>
<dbReference type="GO" id="GO:0016020">
    <property type="term" value="C:membrane"/>
    <property type="evidence" value="ECO:0007669"/>
    <property type="project" value="UniProtKB-SubCell"/>
</dbReference>
<dbReference type="GeneID" id="113203899"/>
<protein>
    <submittedName>
        <fullName evidence="7">Protein sneaky</fullName>
    </submittedName>
</protein>
<evidence type="ECO:0000256" key="4">
    <source>
        <dbReference type="ARBA" id="ARBA00023136"/>
    </source>
</evidence>
<feature type="domain" description="Dendritic cell-specific transmembrane protein-like" evidence="5">
    <location>
        <begin position="74"/>
        <end position="112"/>
    </location>
</feature>